<dbReference type="AlphaFoldDB" id="A0A3G2R2M6"/>
<name>A0A3G2R2M6_9FIRM</name>
<evidence type="ECO:0000313" key="2">
    <source>
        <dbReference type="Proteomes" id="UP000280960"/>
    </source>
</evidence>
<keyword evidence="2" id="KW-1185">Reference proteome</keyword>
<proteinExistence type="predicted"/>
<dbReference type="GO" id="GO:0005975">
    <property type="term" value="P:carbohydrate metabolic process"/>
    <property type="evidence" value="ECO:0007669"/>
    <property type="project" value="InterPro"/>
</dbReference>
<dbReference type="SUPFAM" id="SSF48208">
    <property type="entry name" value="Six-hairpin glycosidases"/>
    <property type="match status" value="1"/>
</dbReference>
<reference evidence="1 2" key="1">
    <citation type="submission" date="2018-10" db="EMBL/GenBank/DDBJ databases">
        <authorList>
            <person name="Zhang X."/>
        </authorList>
    </citation>
    <scope>NUCLEOTIDE SEQUENCE [LARGE SCALE GENOMIC DNA]</scope>
    <source>
        <strain evidence="1 2">SK-G1</strain>
    </source>
</reference>
<organism evidence="1 2">
    <name type="scientific">Biomaibacter acetigenes</name>
    <dbReference type="NCBI Taxonomy" id="2316383"/>
    <lineage>
        <taxon>Bacteria</taxon>
        <taxon>Bacillati</taxon>
        <taxon>Bacillota</taxon>
        <taxon>Clostridia</taxon>
        <taxon>Thermosediminibacterales</taxon>
        <taxon>Tepidanaerobacteraceae</taxon>
        <taxon>Biomaibacter</taxon>
    </lineage>
</organism>
<gene>
    <name evidence="1" type="ORF">D2962_03070</name>
</gene>
<dbReference type="RefSeq" id="WP_122014108.1">
    <property type="nucleotide sequence ID" value="NZ_CP033169.1"/>
</dbReference>
<dbReference type="KEGG" id="bacg:D2962_03070"/>
<sequence length="378" mass="43955">MQKILTIPEAEKEYDEYLATGNEFVSIPSITKEGKVEVANVILDKTNSLIDFRGNNLIEPIISVDNGIINLKPIRYRYENSWIPVFNYDGAKMKVTIRIITPKGYKGFVYEITVKNITSSDIYIECGVQGIWEESASTVFHTQKICATKDIFLHTWTNSIMFELKDMTVLAAMAISGDDDPDLYYDKEHMRYKVSNKKKLNGHEEKTFYYYYSVNMEQDGAGTINIDLRRRGGYNLYEIETRWLQEHRVKLENKLLEDRVNRNIFFSYFYSVAYTLDTEEQVLLTSKSHKYYVSAAFWGRDSLLWSFPAVCLIDKNEARKILLTCFSRYLRNAGIHSLYINGSVLYPGFELDELAAYVIALDEYIEWTGDNEIMNIKK</sequence>
<accession>A0A3G2R2M6</accession>
<dbReference type="InterPro" id="IPR008928">
    <property type="entry name" value="6-hairpin_glycosidase_sf"/>
</dbReference>
<protein>
    <submittedName>
        <fullName evidence="1">Uncharacterized protein</fullName>
    </submittedName>
</protein>
<dbReference type="Proteomes" id="UP000280960">
    <property type="component" value="Chromosome"/>
</dbReference>
<evidence type="ECO:0000313" key="1">
    <source>
        <dbReference type="EMBL" id="AYO29723.1"/>
    </source>
</evidence>
<dbReference type="EMBL" id="CP033169">
    <property type="protein sequence ID" value="AYO29723.1"/>
    <property type="molecule type" value="Genomic_DNA"/>
</dbReference>